<evidence type="ECO:0000256" key="4">
    <source>
        <dbReference type="ARBA" id="ARBA00022833"/>
    </source>
</evidence>
<feature type="compositionally biased region" description="Basic residues" evidence="6">
    <location>
        <begin position="240"/>
        <end position="249"/>
    </location>
</feature>
<dbReference type="SUPFAM" id="SSF57716">
    <property type="entry name" value="Glucocorticoid receptor-like (DNA-binding domain)"/>
    <property type="match status" value="1"/>
</dbReference>
<feature type="compositionally biased region" description="Basic and acidic residues" evidence="6">
    <location>
        <begin position="96"/>
        <end position="112"/>
    </location>
</feature>
<dbReference type="EC" id="4.1.1.44" evidence="8"/>
<evidence type="ECO:0000256" key="1">
    <source>
        <dbReference type="ARBA" id="ARBA00004123"/>
    </source>
</evidence>
<dbReference type="GO" id="GO:0047575">
    <property type="term" value="F:4-carboxymuconolactone decarboxylase activity"/>
    <property type="evidence" value="ECO:0007669"/>
    <property type="project" value="UniProtKB-EC"/>
</dbReference>
<feature type="compositionally biased region" description="Basic residues" evidence="6">
    <location>
        <begin position="140"/>
        <end position="149"/>
    </location>
</feature>
<evidence type="ECO:0000256" key="3">
    <source>
        <dbReference type="ARBA" id="ARBA00022771"/>
    </source>
</evidence>
<dbReference type="GO" id="GO:0003677">
    <property type="term" value="F:DNA binding"/>
    <property type="evidence" value="ECO:0007669"/>
    <property type="project" value="InterPro"/>
</dbReference>
<accession>A0AAF0IFT1</accession>
<feature type="region of interest" description="Disordered" evidence="6">
    <location>
        <begin position="96"/>
        <end position="249"/>
    </location>
</feature>
<dbReference type="Gene3D" id="3.30.1740.10">
    <property type="entry name" value="Zinc finger, PARP-type"/>
    <property type="match status" value="1"/>
</dbReference>
<dbReference type="SMART" id="SM01336">
    <property type="entry name" value="zf-PARP"/>
    <property type="match status" value="1"/>
</dbReference>
<reference evidence="8" key="1">
    <citation type="submission" date="2023-03" db="EMBL/GenBank/DDBJ databases">
        <title>Emydomyces testavorans Genome Sequence.</title>
        <authorList>
            <person name="Hoyer L."/>
        </authorList>
    </citation>
    <scope>NUCLEOTIDE SEQUENCE</scope>
    <source>
        <strain evidence="8">16-2883</strain>
    </source>
</reference>
<dbReference type="GO" id="GO:0005634">
    <property type="term" value="C:nucleus"/>
    <property type="evidence" value="ECO:0007669"/>
    <property type="project" value="UniProtKB-SubCell"/>
</dbReference>
<gene>
    <name evidence="8" type="ORF">PRK78_000398</name>
</gene>
<sequence>MPTYRVEEASTGRAGCKNKECQEKKKKILKGELRMGSWVDTEQFQSWAWKHWGCVTPRQIASLQEIVGEDKDFSLVDGFDELSAANQDKIREAVEQGHVADSDWKGDVEMNRPGKTGFRVRASKKHADEDDREAIEGTPKKTKRPRGKKRDRESDAEEAAEPVTKNAKTAASKKKKKAAEAEAEEEEQEPDASNEPAEPPKARRKSGGKGKNSEAEQKGSKAIEPKRSRKTAEKAEPKKTTRVTRSKAK</sequence>
<keyword evidence="5" id="KW-0539">Nucleus</keyword>
<evidence type="ECO:0000259" key="7">
    <source>
        <dbReference type="PROSITE" id="PS50064"/>
    </source>
</evidence>
<dbReference type="EMBL" id="CP120627">
    <property type="protein sequence ID" value="WEW54971.1"/>
    <property type="molecule type" value="Genomic_DNA"/>
</dbReference>
<dbReference type="GO" id="GO:0008270">
    <property type="term" value="F:zinc ion binding"/>
    <property type="evidence" value="ECO:0007669"/>
    <property type="project" value="UniProtKB-KW"/>
</dbReference>
<keyword evidence="9" id="KW-1185">Reference proteome</keyword>
<dbReference type="Pfam" id="PF00645">
    <property type="entry name" value="zf-PARP"/>
    <property type="match status" value="1"/>
</dbReference>
<keyword evidence="8" id="KW-0456">Lyase</keyword>
<dbReference type="AlphaFoldDB" id="A0AAF0IFT1"/>
<keyword evidence="2" id="KW-0479">Metal-binding</keyword>
<proteinExistence type="predicted"/>
<dbReference type="InterPro" id="IPR036957">
    <property type="entry name" value="Znf_PARP_sf"/>
</dbReference>
<evidence type="ECO:0000256" key="6">
    <source>
        <dbReference type="SAM" id="MobiDB-lite"/>
    </source>
</evidence>
<dbReference type="PROSITE" id="PS50064">
    <property type="entry name" value="ZF_PARP_2"/>
    <property type="match status" value="1"/>
</dbReference>
<name>A0AAF0IFT1_9EURO</name>
<feature type="domain" description="PARP-type" evidence="7">
    <location>
        <begin position="4"/>
        <end position="98"/>
    </location>
</feature>
<evidence type="ECO:0000256" key="2">
    <source>
        <dbReference type="ARBA" id="ARBA00022723"/>
    </source>
</evidence>
<feature type="compositionally biased region" description="Basic and acidic residues" evidence="6">
    <location>
        <begin position="125"/>
        <end position="139"/>
    </location>
</feature>
<feature type="compositionally biased region" description="Basic and acidic residues" evidence="6">
    <location>
        <begin position="211"/>
        <end position="239"/>
    </location>
</feature>
<evidence type="ECO:0000256" key="5">
    <source>
        <dbReference type="ARBA" id="ARBA00023242"/>
    </source>
</evidence>
<evidence type="ECO:0000313" key="8">
    <source>
        <dbReference type="EMBL" id="WEW54971.1"/>
    </source>
</evidence>
<feature type="compositionally biased region" description="Acidic residues" evidence="6">
    <location>
        <begin position="181"/>
        <end position="192"/>
    </location>
</feature>
<keyword evidence="3" id="KW-0863">Zinc-finger</keyword>
<dbReference type="Proteomes" id="UP001219355">
    <property type="component" value="Chromosome 1"/>
</dbReference>
<dbReference type="InterPro" id="IPR001510">
    <property type="entry name" value="Znf_PARP"/>
</dbReference>
<evidence type="ECO:0000313" key="9">
    <source>
        <dbReference type="Proteomes" id="UP001219355"/>
    </source>
</evidence>
<protein>
    <submittedName>
        <fullName evidence="8">Alkaline phosphatase</fullName>
        <ecNumber evidence="8">4.1.1.44</ecNumber>
    </submittedName>
</protein>
<comment type="subcellular location">
    <subcellularLocation>
        <location evidence="1">Nucleus</location>
    </subcellularLocation>
</comment>
<keyword evidence="4" id="KW-0862">Zinc</keyword>
<organism evidence="8 9">
    <name type="scientific">Emydomyces testavorans</name>
    <dbReference type="NCBI Taxonomy" id="2070801"/>
    <lineage>
        <taxon>Eukaryota</taxon>
        <taxon>Fungi</taxon>
        <taxon>Dikarya</taxon>
        <taxon>Ascomycota</taxon>
        <taxon>Pezizomycotina</taxon>
        <taxon>Eurotiomycetes</taxon>
        <taxon>Eurotiomycetidae</taxon>
        <taxon>Onygenales</taxon>
        <taxon>Nannizziopsiaceae</taxon>
        <taxon>Emydomyces</taxon>
    </lineage>
</organism>